<evidence type="ECO:0000313" key="1">
    <source>
        <dbReference type="EMBL" id="GGJ71181.1"/>
    </source>
</evidence>
<organism evidence="1 2">
    <name type="scientific">Streptomyces lacrimifluminis</name>
    <dbReference type="NCBI Taxonomy" id="1500077"/>
    <lineage>
        <taxon>Bacteria</taxon>
        <taxon>Bacillati</taxon>
        <taxon>Actinomycetota</taxon>
        <taxon>Actinomycetes</taxon>
        <taxon>Kitasatosporales</taxon>
        <taxon>Streptomycetaceae</taxon>
        <taxon>Streptomyces</taxon>
    </lineage>
</organism>
<protein>
    <submittedName>
        <fullName evidence="1">Uncharacterized protein</fullName>
    </submittedName>
</protein>
<accession>A0A917PD35</accession>
<dbReference type="Proteomes" id="UP000625682">
    <property type="component" value="Unassembled WGS sequence"/>
</dbReference>
<reference evidence="1" key="2">
    <citation type="submission" date="2020-09" db="EMBL/GenBank/DDBJ databases">
        <authorList>
            <person name="Sun Q."/>
            <person name="Zhou Y."/>
        </authorList>
    </citation>
    <scope>NUCLEOTIDE SEQUENCE</scope>
    <source>
        <strain evidence="1">CGMCC 4.7272</strain>
    </source>
</reference>
<name>A0A917PD35_9ACTN</name>
<dbReference type="AlphaFoldDB" id="A0A917PD35"/>
<keyword evidence="2" id="KW-1185">Reference proteome</keyword>
<gene>
    <name evidence="1" type="ORF">GCM10012282_80050</name>
</gene>
<dbReference type="EMBL" id="BMMU01000066">
    <property type="protein sequence ID" value="GGJ71181.1"/>
    <property type="molecule type" value="Genomic_DNA"/>
</dbReference>
<dbReference type="Pfam" id="PF19711">
    <property type="entry name" value="DUF6207"/>
    <property type="match status" value="1"/>
</dbReference>
<evidence type="ECO:0000313" key="2">
    <source>
        <dbReference type="Proteomes" id="UP000625682"/>
    </source>
</evidence>
<dbReference type="InterPro" id="IPR045775">
    <property type="entry name" value="DUF6207"/>
</dbReference>
<sequence length="46" mass="4645">MAEAGQLVVDIAAADDATALKFQEALAGLWATSTEEGPTRDAGQGP</sequence>
<proteinExistence type="predicted"/>
<comment type="caution">
    <text evidence="1">The sequence shown here is derived from an EMBL/GenBank/DDBJ whole genome shotgun (WGS) entry which is preliminary data.</text>
</comment>
<reference evidence="1" key="1">
    <citation type="journal article" date="2014" name="Int. J. Syst. Evol. Microbiol.">
        <title>Complete genome sequence of Corynebacterium casei LMG S-19264T (=DSM 44701T), isolated from a smear-ripened cheese.</title>
        <authorList>
            <consortium name="US DOE Joint Genome Institute (JGI-PGF)"/>
            <person name="Walter F."/>
            <person name="Albersmeier A."/>
            <person name="Kalinowski J."/>
            <person name="Ruckert C."/>
        </authorList>
    </citation>
    <scope>NUCLEOTIDE SEQUENCE</scope>
    <source>
        <strain evidence="1">CGMCC 4.7272</strain>
    </source>
</reference>